<dbReference type="EMBL" id="SNUZ01000007">
    <property type="protein sequence ID" value="MCL3787287.1"/>
    <property type="molecule type" value="Genomic_DNA"/>
</dbReference>
<proteinExistence type="predicted"/>
<sequence>MNTYERKNAQKFDSIISFIDYLEFIEENQEWCYHTLENTKFEVDENNQLVMKIDNSICPTLNGDSENDSENIEIYPVTDLAVPSLIRRAEVTGDGIERLYELNKSKFCQHLEDYFDTKRTARGKLVSCVLFGNCNAVHSGNYVPVSQLEFFKAVCGYLKNSFTDVDFVDGTYSENITDVLVRIDDVSLTGAYTAILSRYGLGKATSCMAKIIASDIGEASCICEPAIICDNYYIPLGNKLSIRHTGNASVDKAVEKIGELFAGFTAQVRSLEILEDISISNAKNAMIKAFVYLKFPQKEASEIVESFVPKHNNALEIYLAMTQTLNKSNKANPYEALRDEEKLARLLTISAKKWRSFDVSGVVAWNAKDK</sequence>
<organism evidence="1 2">
    <name type="scientific">Ruminococcus bromii</name>
    <dbReference type="NCBI Taxonomy" id="40518"/>
    <lineage>
        <taxon>Bacteria</taxon>
        <taxon>Bacillati</taxon>
        <taxon>Bacillota</taxon>
        <taxon>Clostridia</taxon>
        <taxon>Eubacteriales</taxon>
        <taxon>Oscillospiraceae</taxon>
        <taxon>Ruminococcus</taxon>
    </lineage>
</organism>
<keyword evidence="2" id="KW-1185">Reference proteome</keyword>
<name>A0ABT0NH74_9FIRM</name>
<evidence type="ECO:0000313" key="1">
    <source>
        <dbReference type="EMBL" id="MCL3787287.1"/>
    </source>
</evidence>
<gene>
    <name evidence="1" type="ORF">E2N93_04510</name>
</gene>
<dbReference type="Proteomes" id="UP001056693">
    <property type="component" value="Unassembled WGS sequence"/>
</dbReference>
<reference evidence="1 2" key="1">
    <citation type="submission" date="2019-03" db="EMBL/GenBank/DDBJ databases">
        <authorList>
            <person name="Molinero N."/>
            <person name="Sanchez B."/>
            <person name="Walker A."/>
            <person name="Duncan S."/>
            <person name="Delgado S."/>
            <person name="Margolles A."/>
        </authorList>
    </citation>
    <scope>NUCLEOTIDE SEQUENCE [LARGE SCALE GENOMIC DNA]</scope>
    <source>
        <strain evidence="1 2">IPLA60002</strain>
    </source>
</reference>
<evidence type="ECO:0000313" key="2">
    <source>
        <dbReference type="Proteomes" id="UP001056693"/>
    </source>
</evidence>
<dbReference type="RefSeq" id="WP_249376273.1">
    <property type="nucleotide sequence ID" value="NZ_SNUZ01000007.1"/>
</dbReference>
<accession>A0ABT0NH74</accession>
<protein>
    <submittedName>
        <fullName evidence="1">Uncharacterized protein</fullName>
    </submittedName>
</protein>
<comment type="caution">
    <text evidence="1">The sequence shown here is derived from an EMBL/GenBank/DDBJ whole genome shotgun (WGS) entry which is preliminary data.</text>
</comment>